<evidence type="ECO:0000256" key="1">
    <source>
        <dbReference type="ARBA" id="ARBA00004651"/>
    </source>
</evidence>
<sequence length="542" mass="56720">MVDQADSRVHGTSLARASAAMAVATTVSRVSGLLAKVLLVAVLGLGMVNDSYTVANTLPTVVNELLLGGVLTSIAVPLLVRAQQEGSRQGEVYAQWMISMGGVLLVAATTAAVAAAPLLTELYLGPDTRANAALTTAFAYLLLPGIICYGMSALLQAILNVRGVFGTPAWAPVFNNVVVVATVVVYAMVPGEISAHPVRMGEPKLLVLGIGTALGITAQMLIMAVSLRRSGFRYRWRWGWDRRLTEFGGLAGWVVLYTLVSQVGMVVITRVTGQGTTGSVATFNYAWLLSQVPYGVLGVSLLTALMPRISRAAAAKDTVEFVADVSLGSRMSAVLLMPISALLAVAGGSIGVAFFSLGASDVAAADRLGWALAAAALGVVPFAITMLQLRAFYAMKDARTPTWINVIMVLVRSVLCYVVLAVLDPRDLVIGVTAAMSVSFVVGAIAGQIWLHCRVGPVQTRRTLAGIARTLAATLLGSGCGIAVLTGLRSAFGPFGPVADAWFSLVVHTVVVLAVSFGVLALARAPELKPAVDRLARIVRRR</sequence>
<evidence type="ECO:0000256" key="4">
    <source>
        <dbReference type="ARBA" id="ARBA00022960"/>
    </source>
</evidence>
<dbReference type="AlphaFoldDB" id="A0A2N3Y353"/>
<keyword evidence="7 8" id="KW-0472">Membrane</keyword>
<evidence type="ECO:0000256" key="8">
    <source>
        <dbReference type="SAM" id="Phobius"/>
    </source>
</evidence>
<feature type="transmembrane region" description="Helical" evidence="8">
    <location>
        <begin position="205"/>
        <end position="227"/>
    </location>
</feature>
<accession>A0A2N3Y353</accession>
<comment type="subcellular location">
    <subcellularLocation>
        <location evidence="1">Cell membrane</location>
        <topology evidence="1">Multi-pass membrane protein</topology>
    </subcellularLocation>
</comment>
<dbReference type="GO" id="GO:0008360">
    <property type="term" value="P:regulation of cell shape"/>
    <property type="evidence" value="ECO:0007669"/>
    <property type="project" value="UniProtKB-KW"/>
</dbReference>
<protein>
    <submittedName>
        <fullName evidence="9">Peptidoglycan lipid II flippase</fullName>
    </submittedName>
</protein>
<feature type="transmembrane region" description="Helical" evidence="8">
    <location>
        <begin position="369"/>
        <end position="391"/>
    </location>
</feature>
<evidence type="ECO:0000256" key="7">
    <source>
        <dbReference type="ARBA" id="ARBA00023136"/>
    </source>
</evidence>
<feature type="transmembrane region" description="Helical" evidence="8">
    <location>
        <begin position="471"/>
        <end position="489"/>
    </location>
</feature>
<comment type="caution">
    <text evidence="9">The sequence shown here is derived from an EMBL/GenBank/DDBJ whole genome shotgun (WGS) entry which is preliminary data.</text>
</comment>
<dbReference type="Pfam" id="PF03023">
    <property type="entry name" value="MurJ"/>
    <property type="match status" value="1"/>
</dbReference>
<dbReference type="InterPro" id="IPR051050">
    <property type="entry name" value="Lipid_II_flippase_MurJ/MviN"/>
</dbReference>
<dbReference type="InterPro" id="IPR004268">
    <property type="entry name" value="MurJ"/>
</dbReference>
<evidence type="ECO:0000313" key="9">
    <source>
        <dbReference type="EMBL" id="PKW17354.1"/>
    </source>
</evidence>
<feature type="transmembrane region" description="Helical" evidence="8">
    <location>
        <begin position="60"/>
        <end position="80"/>
    </location>
</feature>
<dbReference type="GO" id="GO:0015648">
    <property type="term" value="F:lipid-linked peptidoglycan transporter activity"/>
    <property type="evidence" value="ECO:0007669"/>
    <property type="project" value="TreeGrafter"/>
</dbReference>
<reference evidence="9" key="1">
    <citation type="submission" date="2017-12" db="EMBL/GenBank/DDBJ databases">
        <title>Sequencing the genomes of 1000 Actinobacteria strains.</title>
        <authorList>
            <person name="Klenk H.-P."/>
        </authorList>
    </citation>
    <scope>NUCLEOTIDE SEQUENCE [LARGE SCALE GENOMIC DNA]</scope>
    <source>
        <strain evidence="9">DSM 44228</strain>
    </source>
</reference>
<feature type="transmembrane region" description="Helical" evidence="8">
    <location>
        <begin position="288"/>
        <end position="306"/>
    </location>
</feature>
<feature type="transmembrane region" description="Helical" evidence="8">
    <location>
        <begin position="429"/>
        <end position="451"/>
    </location>
</feature>
<evidence type="ECO:0000256" key="2">
    <source>
        <dbReference type="ARBA" id="ARBA00022475"/>
    </source>
</evidence>
<feature type="transmembrane region" description="Helical" evidence="8">
    <location>
        <begin position="247"/>
        <end position="268"/>
    </location>
</feature>
<dbReference type="STRING" id="994479.GCA_000194155_01132"/>
<gene>
    <name evidence="9" type="ORF">A8926_5313</name>
</gene>
<keyword evidence="5" id="KW-0573">Peptidoglycan synthesis</keyword>
<keyword evidence="2" id="KW-1003">Cell membrane</keyword>
<dbReference type="EMBL" id="PJNB01000001">
    <property type="protein sequence ID" value="PKW17354.1"/>
    <property type="molecule type" value="Genomic_DNA"/>
</dbReference>
<evidence type="ECO:0000256" key="3">
    <source>
        <dbReference type="ARBA" id="ARBA00022692"/>
    </source>
</evidence>
<dbReference type="GO" id="GO:0034204">
    <property type="term" value="P:lipid translocation"/>
    <property type="evidence" value="ECO:0007669"/>
    <property type="project" value="TreeGrafter"/>
</dbReference>
<feature type="transmembrane region" description="Helical" evidence="8">
    <location>
        <begin position="334"/>
        <end position="357"/>
    </location>
</feature>
<proteinExistence type="predicted"/>
<evidence type="ECO:0000313" key="10">
    <source>
        <dbReference type="Proteomes" id="UP000233786"/>
    </source>
</evidence>
<feature type="transmembrane region" description="Helical" evidence="8">
    <location>
        <begin position="403"/>
        <end position="423"/>
    </location>
</feature>
<feature type="transmembrane region" description="Helical" evidence="8">
    <location>
        <begin position="30"/>
        <end position="48"/>
    </location>
</feature>
<feature type="transmembrane region" description="Helical" evidence="8">
    <location>
        <begin position="173"/>
        <end position="193"/>
    </location>
</feature>
<feature type="transmembrane region" description="Helical" evidence="8">
    <location>
        <begin position="92"/>
        <end position="118"/>
    </location>
</feature>
<dbReference type="RefSeq" id="WP_010692833.1">
    <property type="nucleotide sequence ID" value="NZ_CP061007.1"/>
</dbReference>
<dbReference type="PANTHER" id="PTHR47019:SF1">
    <property type="entry name" value="LIPID II FLIPPASE MURJ"/>
    <property type="match status" value="1"/>
</dbReference>
<feature type="transmembrane region" description="Helical" evidence="8">
    <location>
        <begin position="501"/>
        <end position="523"/>
    </location>
</feature>
<name>A0A2N3Y353_SACSN</name>
<keyword evidence="3 8" id="KW-0812">Transmembrane</keyword>
<evidence type="ECO:0000256" key="5">
    <source>
        <dbReference type="ARBA" id="ARBA00022984"/>
    </source>
</evidence>
<evidence type="ECO:0000256" key="6">
    <source>
        <dbReference type="ARBA" id="ARBA00022989"/>
    </source>
</evidence>
<feature type="transmembrane region" description="Helical" evidence="8">
    <location>
        <begin position="138"/>
        <end position="161"/>
    </location>
</feature>
<dbReference type="PANTHER" id="PTHR47019">
    <property type="entry name" value="LIPID II FLIPPASE MURJ"/>
    <property type="match status" value="1"/>
</dbReference>
<keyword evidence="6 8" id="KW-1133">Transmembrane helix</keyword>
<dbReference type="PRINTS" id="PR01806">
    <property type="entry name" value="VIRFACTRMVIN"/>
</dbReference>
<dbReference type="Proteomes" id="UP000233786">
    <property type="component" value="Unassembled WGS sequence"/>
</dbReference>
<keyword evidence="4" id="KW-0133">Cell shape</keyword>
<dbReference type="GO" id="GO:0009252">
    <property type="term" value="P:peptidoglycan biosynthetic process"/>
    <property type="evidence" value="ECO:0007669"/>
    <property type="project" value="UniProtKB-KW"/>
</dbReference>
<organism evidence="9 10">
    <name type="scientific">Saccharopolyspora spinosa</name>
    <dbReference type="NCBI Taxonomy" id="60894"/>
    <lineage>
        <taxon>Bacteria</taxon>
        <taxon>Bacillati</taxon>
        <taxon>Actinomycetota</taxon>
        <taxon>Actinomycetes</taxon>
        <taxon>Pseudonocardiales</taxon>
        <taxon>Pseudonocardiaceae</taxon>
        <taxon>Saccharopolyspora</taxon>
    </lineage>
</organism>
<keyword evidence="10" id="KW-1185">Reference proteome</keyword>
<dbReference type="GO" id="GO:0005886">
    <property type="term" value="C:plasma membrane"/>
    <property type="evidence" value="ECO:0007669"/>
    <property type="project" value="UniProtKB-SubCell"/>
</dbReference>